<dbReference type="Pfam" id="PF01451">
    <property type="entry name" value="LMWPc"/>
    <property type="match status" value="1"/>
</dbReference>
<evidence type="ECO:0000259" key="2">
    <source>
        <dbReference type="SMART" id="SM00226"/>
    </source>
</evidence>
<dbReference type="SMART" id="SM00226">
    <property type="entry name" value="LMWPc"/>
    <property type="match status" value="1"/>
</dbReference>
<gene>
    <name evidence="3" type="ORF">GCM10011273_00070</name>
</gene>
<dbReference type="Proteomes" id="UP000662572">
    <property type="component" value="Unassembled WGS sequence"/>
</dbReference>
<dbReference type="AlphaFoldDB" id="A0A918PS49"/>
<dbReference type="InterPro" id="IPR023485">
    <property type="entry name" value="Ptyr_pPase"/>
</dbReference>
<evidence type="ECO:0000313" key="4">
    <source>
        <dbReference type="Proteomes" id="UP000662572"/>
    </source>
</evidence>
<dbReference type="PANTHER" id="PTHR43428">
    <property type="entry name" value="ARSENATE REDUCTASE"/>
    <property type="match status" value="1"/>
</dbReference>
<protein>
    <recommendedName>
        <fullName evidence="2">Phosphotyrosine protein phosphatase I domain-containing protein</fullName>
    </recommendedName>
</protein>
<proteinExistence type="predicted"/>
<sequence length="186" mass="20624">MRDKGSQNNQGEGVMGFQAYKVLFLCEHNSARSIMAEALLNRLGAGRFEAHSAGITPAGSISPFAVGLLQKINYTLSKLAPKPVETMVTDDAPVFDFIFRLSHHVPQDGHWPDFKGEPMVIDWFLPDPSDLSDSKSVVAQAYGDMFARLSSRIDTLSQMSDEALKQFMPLRGRLERMGEEAFRLAS</sequence>
<comment type="caution">
    <text evidence="3">The sequence shown here is derived from an EMBL/GenBank/DDBJ whole genome shotgun (WGS) entry which is preliminary data.</text>
</comment>
<dbReference type="InterPro" id="IPR036196">
    <property type="entry name" value="Ptyr_pPase_sf"/>
</dbReference>
<organism evidence="3 4">
    <name type="scientific">Asticcacaulis endophyticus</name>
    <dbReference type="NCBI Taxonomy" id="1395890"/>
    <lineage>
        <taxon>Bacteria</taxon>
        <taxon>Pseudomonadati</taxon>
        <taxon>Pseudomonadota</taxon>
        <taxon>Alphaproteobacteria</taxon>
        <taxon>Caulobacterales</taxon>
        <taxon>Caulobacteraceae</taxon>
        <taxon>Asticcacaulis</taxon>
    </lineage>
</organism>
<dbReference type="EMBL" id="BMZB01000001">
    <property type="protein sequence ID" value="GGZ19602.1"/>
    <property type="molecule type" value="Genomic_DNA"/>
</dbReference>
<keyword evidence="1" id="KW-0059">Arsenical resistance</keyword>
<evidence type="ECO:0000256" key="1">
    <source>
        <dbReference type="ARBA" id="ARBA00022849"/>
    </source>
</evidence>
<dbReference type="PANTHER" id="PTHR43428:SF1">
    <property type="entry name" value="ARSENATE REDUCTASE"/>
    <property type="match status" value="1"/>
</dbReference>
<keyword evidence="4" id="KW-1185">Reference proteome</keyword>
<feature type="domain" description="Phosphotyrosine protein phosphatase I" evidence="2">
    <location>
        <begin position="20"/>
        <end position="159"/>
    </location>
</feature>
<dbReference type="SUPFAM" id="SSF52788">
    <property type="entry name" value="Phosphotyrosine protein phosphatases I"/>
    <property type="match status" value="1"/>
</dbReference>
<accession>A0A918PS49</accession>
<reference evidence="3" key="1">
    <citation type="journal article" date="2014" name="Int. J. Syst. Evol. Microbiol.">
        <title>Complete genome sequence of Corynebacterium casei LMG S-19264T (=DSM 44701T), isolated from a smear-ripened cheese.</title>
        <authorList>
            <consortium name="US DOE Joint Genome Institute (JGI-PGF)"/>
            <person name="Walter F."/>
            <person name="Albersmeier A."/>
            <person name="Kalinowski J."/>
            <person name="Ruckert C."/>
        </authorList>
    </citation>
    <scope>NUCLEOTIDE SEQUENCE</scope>
    <source>
        <strain evidence="3">KCTC 32296</strain>
    </source>
</reference>
<name>A0A918PS49_9CAUL</name>
<reference evidence="3" key="2">
    <citation type="submission" date="2020-09" db="EMBL/GenBank/DDBJ databases">
        <authorList>
            <person name="Sun Q."/>
            <person name="Kim S."/>
        </authorList>
    </citation>
    <scope>NUCLEOTIDE SEQUENCE</scope>
    <source>
        <strain evidence="3">KCTC 32296</strain>
    </source>
</reference>
<evidence type="ECO:0000313" key="3">
    <source>
        <dbReference type="EMBL" id="GGZ19602.1"/>
    </source>
</evidence>
<dbReference type="GO" id="GO:0046685">
    <property type="term" value="P:response to arsenic-containing substance"/>
    <property type="evidence" value="ECO:0007669"/>
    <property type="project" value="UniProtKB-KW"/>
</dbReference>
<dbReference type="Gene3D" id="3.40.50.2300">
    <property type="match status" value="1"/>
</dbReference>